<dbReference type="OrthoDB" id="6514247at2759"/>
<feature type="region of interest" description="Disordered" evidence="1">
    <location>
        <begin position="80"/>
        <end position="117"/>
    </location>
</feature>
<dbReference type="EMBL" id="WVUK01000056">
    <property type="protein sequence ID" value="KAF7492572.1"/>
    <property type="molecule type" value="Genomic_DNA"/>
</dbReference>
<evidence type="ECO:0000256" key="1">
    <source>
        <dbReference type="SAM" id="MobiDB-lite"/>
    </source>
</evidence>
<sequence length="234" mass="26259">MANQFGTSEPSSSISFHGKYLGKCLVTDMLDRKAIKMATRNIAKQAKRKAKSQLDSIDVIISINDAWIIVMLPDRSHVGHPNYHHGPQLQQQQQQHRVLAQSMRSTDYDGGGDGDPSQHNRIERAENIIMRADLEQISSCFVLRENNRIVSIVVMSELFVPETHVFCLNSSTMVNQLVGFLSDAFQKSSSTQSSNIATKVDETKNTKIKIENAIQAKPFKPNSLCPDMIRLIDF</sequence>
<name>A0A834R992_SARSC</name>
<reference evidence="3" key="3">
    <citation type="submission" date="2022-06" db="UniProtKB">
        <authorList>
            <consortium name="EnsemblMetazoa"/>
        </authorList>
    </citation>
    <scope>IDENTIFICATION</scope>
</reference>
<dbReference type="InterPro" id="IPR011993">
    <property type="entry name" value="PH-like_dom_sf"/>
</dbReference>
<proteinExistence type="predicted"/>
<protein>
    <submittedName>
        <fullName evidence="2 3">Uncharacterized protein</fullName>
    </submittedName>
</protein>
<dbReference type="Gene3D" id="2.30.29.30">
    <property type="entry name" value="Pleckstrin-homology domain (PH domain)/Phosphotyrosine-binding domain (PTB)"/>
    <property type="match status" value="1"/>
</dbReference>
<gene>
    <name evidence="2" type="ORF">SSS_600</name>
</gene>
<evidence type="ECO:0000313" key="3">
    <source>
        <dbReference type="EnsemblMetazoa" id="KAF7492572.1"/>
    </source>
</evidence>
<dbReference type="AlphaFoldDB" id="A0A834R992"/>
<keyword evidence="4" id="KW-1185">Reference proteome</keyword>
<reference evidence="2" key="2">
    <citation type="submission" date="2020-01" db="EMBL/GenBank/DDBJ databases">
        <authorList>
            <person name="Korhonen P.K.K."/>
            <person name="Guangxu M.G."/>
            <person name="Wang T.W."/>
            <person name="Stroehlein A.J.S."/>
            <person name="Young N.D."/>
            <person name="Ang C.-S.A."/>
            <person name="Fernando D.W.F."/>
            <person name="Lu H.L."/>
            <person name="Taylor S.T."/>
            <person name="Ehtesham M.E.M."/>
            <person name="Najaraj S.H.N."/>
            <person name="Harsha G.H.G."/>
            <person name="Madugundu A.M."/>
            <person name="Renuse S.R."/>
            <person name="Holt D.H."/>
            <person name="Pandey A.P."/>
            <person name="Papenfuss A.P."/>
            <person name="Gasser R.B.G."/>
            <person name="Fischer K.F."/>
        </authorList>
    </citation>
    <scope>NUCLEOTIDE SEQUENCE</scope>
    <source>
        <strain evidence="2">SSS_KF_BRIS2020</strain>
    </source>
</reference>
<dbReference type="Proteomes" id="UP000070412">
    <property type="component" value="Unassembled WGS sequence"/>
</dbReference>
<evidence type="ECO:0000313" key="4">
    <source>
        <dbReference type="Proteomes" id="UP000070412"/>
    </source>
</evidence>
<evidence type="ECO:0000313" key="2">
    <source>
        <dbReference type="EMBL" id="KAF7492572.1"/>
    </source>
</evidence>
<reference evidence="4" key="1">
    <citation type="journal article" date="2020" name="PLoS Negl. Trop. Dis.">
        <title>High-quality nuclear genome for Sarcoptes scabiei-A critical resource for a neglected parasite.</title>
        <authorList>
            <person name="Korhonen P.K."/>
            <person name="Gasser R.B."/>
            <person name="Ma G."/>
            <person name="Wang T."/>
            <person name="Stroehlein A.J."/>
            <person name="Young N.D."/>
            <person name="Ang C.S."/>
            <person name="Fernando D.D."/>
            <person name="Lu H.C."/>
            <person name="Taylor S."/>
            <person name="Reynolds S.L."/>
            <person name="Mofiz E."/>
            <person name="Najaraj S.H."/>
            <person name="Gowda H."/>
            <person name="Madugundu A."/>
            <person name="Renuse S."/>
            <person name="Holt D."/>
            <person name="Pandey A."/>
            <person name="Papenfuss A.T."/>
            <person name="Fischer K."/>
        </authorList>
    </citation>
    <scope>NUCLEOTIDE SEQUENCE [LARGE SCALE GENOMIC DNA]</scope>
</reference>
<dbReference type="EnsemblMetazoa" id="SSS_600s_mrna">
    <property type="protein sequence ID" value="KAF7492572.1"/>
    <property type="gene ID" value="SSS_600"/>
</dbReference>
<organism evidence="2">
    <name type="scientific">Sarcoptes scabiei</name>
    <name type="common">Itch mite</name>
    <name type="synonym">Acarus scabiei</name>
    <dbReference type="NCBI Taxonomy" id="52283"/>
    <lineage>
        <taxon>Eukaryota</taxon>
        <taxon>Metazoa</taxon>
        <taxon>Ecdysozoa</taxon>
        <taxon>Arthropoda</taxon>
        <taxon>Chelicerata</taxon>
        <taxon>Arachnida</taxon>
        <taxon>Acari</taxon>
        <taxon>Acariformes</taxon>
        <taxon>Sarcoptiformes</taxon>
        <taxon>Astigmata</taxon>
        <taxon>Psoroptidia</taxon>
        <taxon>Sarcoptoidea</taxon>
        <taxon>Sarcoptidae</taxon>
        <taxon>Sarcoptinae</taxon>
        <taxon>Sarcoptes</taxon>
    </lineage>
</organism>
<accession>A0A834R992</accession>